<keyword evidence="3" id="KW-1185">Reference proteome</keyword>
<accession>A0A9X2ENE5</accession>
<sequence length="118" mass="13788">MTITCFIEYKIDALKIDAFRQYAENWSKIIPDCGGQLLGYFLPHEGTNYQAFGIITFDSLTHYEQYRKTLKASSAGRKNFQFAQWEKFILEERRTFLTAVPATYLKMTPEKHCARSDI</sequence>
<name>A0A9X2ENE5_9GAMM</name>
<evidence type="ECO:0000313" key="2">
    <source>
        <dbReference type="EMBL" id="MCO1332778.1"/>
    </source>
</evidence>
<dbReference type="EMBL" id="JALBWM010000001">
    <property type="protein sequence ID" value="MCO1332778.1"/>
    <property type="molecule type" value="Genomic_DNA"/>
</dbReference>
<protein>
    <submittedName>
        <fullName evidence="2">NIPSNAP family protein</fullName>
    </submittedName>
</protein>
<dbReference type="SUPFAM" id="SSF54909">
    <property type="entry name" value="Dimeric alpha+beta barrel"/>
    <property type="match status" value="1"/>
</dbReference>
<organism evidence="2 3">
    <name type="scientific">Microbulbifer okhotskensis</name>
    <dbReference type="NCBI Taxonomy" id="2926617"/>
    <lineage>
        <taxon>Bacteria</taxon>
        <taxon>Pseudomonadati</taxon>
        <taxon>Pseudomonadota</taxon>
        <taxon>Gammaproteobacteria</taxon>
        <taxon>Cellvibrionales</taxon>
        <taxon>Microbulbiferaceae</taxon>
        <taxon>Microbulbifer</taxon>
    </lineage>
</organism>
<dbReference type="Pfam" id="PF07978">
    <property type="entry name" value="NIPSNAP"/>
    <property type="match status" value="1"/>
</dbReference>
<dbReference type="AlphaFoldDB" id="A0A9X2ENE5"/>
<dbReference type="Proteomes" id="UP001139028">
    <property type="component" value="Unassembled WGS sequence"/>
</dbReference>
<reference evidence="2" key="1">
    <citation type="journal article" date="2022" name="Arch. Microbiol.">
        <title>Microbulbifer okhotskensis sp. nov., isolated from a deep bottom sediment of the Okhotsk Sea.</title>
        <authorList>
            <person name="Romanenko L."/>
            <person name="Kurilenko V."/>
            <person name="Otstavnykh N."/>
            <person name="Velansky P."/>
            <person name="Isaeva M."/>
            <person name="Mikhailov V."/>
        </authorList>
    </citation>
    <scope>NUCLEOTIDE SEQUENCE</scope>
    <source>
        <strain evidence="2">OS29</strain>
    </source>
</reference>
<feature type="domain" description="NIPSNAP" evidence="1">
    <location>
        <begin position="6"/>
        <end position="101"/>
    </location>
</feature>
<dbReference type="InterPro" id="IPR011008">
    <property type="entry name" value="Dimeric_a/b-barrel"/>
</dbReference>
<dbReference type="InterPro" id="IPR012577">
    <property type="entry name" value="NIPSNAP"/>
</dbReference>
<gene>
    <name evidence="2" type="ORF">MO867_00365</name>
</gene>
<evidence type="ECO:0000313" key="3">
    <source>
        <dbReference type="Proteomes" id="UP001139028"/>
    </source>
</evidence>
<dbReference type="RefSeq" id="WP_252463949.1">
    <property type="nucleotide sequence ID" value="NZ_JALBWM010000001.1"/>
</dbReference>
<dbReference type="Gene3D" id="3.30.70.100">
    <property type="match status" value="1"/>
</dbReference>
<comment type="caution">
    <text evidence="2">The sequence shown here is derived from an EMBL/GenBank/DDBJ whole genome shotgun (WGS) entry which is preliminary data.</text>
</comment>
<proteinExistence type="predicted"/>
<evidence type="ECO:0000259" key="1">
    <source>
        <dbReference type="Pfam" id="PF07978"/>
    </source>
</evidence>